<evidence type="ECO:0000313" key="5">
    <source>
        <dbReference type="Proteomes" id="UP000507470"/>
    </source>
</evidence>
<dbReference type="EMBL" id="CACVKT020007664">
    <property type="protein sequence ID" value="CAC5409997.1"/>
    <property type="molecule type" value="Genomic_DNA"/>
</dbReference>
<evidence type="ECO:0000256" key="1">
    <source>
        <dbReference type="SAM" id="Coils"/>
    </source>
</evidence>
<gene>
    <name evidence="4" type="ORF">MCOR_43207</name>
</gene>
<dbReference type="InterPro" id="IPR031981">
    <property type="entry name" value="MIEAP_C"/>
</dbReference>
<accession>A0A6J8DQH7</accession>
<evidence type="ECO:0000259" key="3">
    <source>
        <dbReference type="Pfam" id="PF16026"/>
    </source>
</evidence>
<dbReference type="OrthoDB" id="6061170at2759"/>
<dbReference type="SUPFAM" id="SSF57845">
    <property type="entry name" value="B-box zinc-binding domain"/>
    <property type="match status" value="1"/>
</dbReference>
<evidence type="ECO:0000313" key="4">
    <source>
        <dbReference type="EMBL" id="CAC5409997.1"/>
    </source>
</evidence>
<dbReference type="AlphaFoldDB" id="A0A6J8DQH7"/>
<sequence length="687" mass="79389">MATVIIQFCNRCEERKYLKLCKKCLQYLCSDCKREHFCGVTAAPPTIYSSSEHLIKNIDNKPFQCRTHLKEVVRFCFTCTLQLCEECLDNDLSQHKNHVIYNVDNAAKEIRRQTDEKIASLKVKIEKARRQRHDLDKHRFSSTDRQNTRRQVTNLVSNLASVIVAAIEDQARLDKTVAAESVTKLQKTIDVWTDTNRTLHKISTAPHNLENIHLFCKYIKVHENLDLPTIKTKADFPDDRKFQHSELIQTELRSLVEYLEALTGINVPLPVKTQEEIERLATAYDREMTMVDLATNPASRPQSRISIKTNMTATTMLTKYEEDSIMYIKSENQALKMELSKLRKQTKEMMHATSLLSNYCTNVMKFSLMQEDDILDALRKPMLDDDELSEFYHSISSVGHSFSKLKSKILNVESTDMGSFEDLQNNTDDTKKYSNKNISKTSLEISTKHKARMTIETVANHSIAETVSTTIHDKVSELPPISQKSSRPNSIIYMYSKLYDNEWSDALDVLTQSGKRWAMDLVIKHLYIVIKACYKICKHIEEQQLQDLIDTVFLSNNGRRLPLTDIKAIMDLRRRIAVDTAINIRQNIPKMDKFQSELTKCSFKKDKLLKQIYDTPFYGKCVYLCWCMTLEEPPLCLDKEPPKGSVVDKDLYREFTKGGKRIEYCVWPALLLKEDGEILVKGIVQVR</sequence>
<keyword evidence="5" id="KW-1185">Reference proteome</keyword>
<feature type="coiled-coil region" evidence="1">
    <location>
        <begin position="325"/>
        <end position="352"/>
    </location>
</feature>
<dbReference type="GO" id="GO:0008270">
    <property type="term" value="F:zinc ion binding"/>
    <property type="evidence" value="ECO:0007669"/>
    <property type="project" value="InterPro"/>
</dbReference>
<dbReference type="Proteomes" id="UP000507470">
    <property type="component" value="Unassembled WGS sequence"/>
</dbReference>
<organism evidence="4 5">
    <name type="scientific">Mytilus coruscus</name>
    <name type="common">Sea mussel</name>
    <dbReference type="NCBI Taxonomy" id="42192"/>
    <lineage>
        <taxon>Eukaryota</taxon>
        <taxon>Metazoa</taxon>
        <taxon>Spiralia</taxon>
        <taxon>Lophotrochozoa</taxon>
        <taxon>Mollusca</taxon>
        <taxon>Bivalvia</taxon>
        <taxon>Autobranchia</taxon>
        <taxon>Pteriomorphia</taxon>
        <taxon>Mytilida</taxon>
        <taxon>Mytiloidea</taxon>
        <taxon>Mytilidae</taxon>
        <taxon>Mytilinae</taxon>
        <taxon>Mytilus</taxon>
    </lineage>
</organism>
<feature type="coiled-coil region" evidence="1">
    <location>
        <begin position="111"/>
        <end position="138"/>
    </location>
</feature>
<dbReference type="Gene3D" id="3.30.160.60">
    <property type="entry name" value="Classic Zinc Finger"/>
    <property type="match status" value="1"/>
</dbReference>
<dbReference type="Pfam" id="PF16026">
    <property type="entry name" value="MIEAP"/>
    <property type="match status" value="1"/>
</dbReference>
<name>A0A6J8DQH7_MYTCO</name>
<dbReference type="Pfam" id="PF00643">
    <property type="entry name" value="zf-B_box"/>
    <property type="match status" value="1"/>
</dbReference>
<reference evidence="4 5" key="1">
    <citation type="submission" date="2020-06" db="EMBL/GenBank/DDBJ databases">
        <authorList>
            <person name="Li R."/>
            <person name="Bekaert M."/>
        </authorList>
    </citation>
    <scope>NUCLEOTIDE SEQUENCE [LARGE SCALE GENOMIC DNA]</scope>
    <source>
        <strain evidence="5">wild</strain>
    </source>
</reference>
<keyword evidence="1" id="KW-0175">Coiled coil</keyword>
<protein>
    <submittedName>
        <fullName evidence="4">Uncharacterized protein</fullName>
    </submittedName>
</protein>
<feature type="domain" description="B box-type" evidence="2">
    <location>
        <begin position="61"/>
        <end position="100"/>
    </location>
</feature>
<feature type="domain" description="Mitochondria-eating protein C-terminal" evidence="3">
    <location>
        <begin position="487"/>
        <end position="685"/>
    </location>
</feature>
<proteinExistence type="predicted"/>
<evidence type="ECO:0000259" key="2">
    <source>
        <dbReference type="Pfam" id="PF00643"/>
    </source>
</evidence>
<dbReference type="InterPro" id="IPR000315">
    <property type="entry name" value="Znf_B-box"/>
</dbReference>